<dbReference type="EMBL" id="CACTIH010005877">
    <property type="protein sequence ID" value="CAA3002763.1"/>
    <property type="molecule type" value="Genomic_DNA"/>
</dbReference>
<comment type="caution">
    <text evidence="2">The sequence shown here is derived from an EMBL/GenBank/DDBJ whole genome shotgun (WGS) entry which is preliminary data.</text>
</comment>
<dbReference type="Gramene" id="OE9A113168T1">
    <property type="protein sequence ID" value="OE9A113168C1"/>
    <property type="gene ID" value="OE9A113168"/>
</dbReference>
<name>A0A8S0TGC7_OLEEU</name>
<evidence type="ECO:0000313" key="2">
    <source>
        <dbReference type="EMBL" id="CAA3002763.1"/>
    </source>
</evidence>
<sequence>QFLVVRLRYLHCLGRCKCKPTIALNFWSLGIALGRARRQLMLGERRWQLRSCGVGWGRIGVSTLEIPDTLTVSEIRAPNLGDAGHRWIGSRSSRRGRSRRELRDGERRDSRERPPFPNATCSLALFESGTVTDRQRAMLEEFAKEEIIRENDMFAEGIRWQQIVERLLEPKLLLQFSFFMLIILLLNKIT</sequence>
<gene>
    <name evidence="2" type="ORF">OLEA9_A113168</name>
</gene>
<feature type="non-terminal residue" evidence="2">
    <location>
        <position position="1"/>
    </location>
</feature>
<keyword evidence="3" id="KW-1185">Reference proteome</keyword>
<feature type="region of interest" description="Disordered" evidence="1">
    <location>
        <begin position="88"/>
        <end position="116"/>
    </location>
</feature>
<protein>
    <submittedName>
        <fullName evidence="2">Chaperone dnaJ 1, mitochondrial isoform X1</fullName>
    </submittedName>
</protein>
<dbReference type="AlphaFoldDB" id="A0A8S0TGC7"/>
<reference evidence="2 3" key="1">
    <citation type="submission" date="2019-12" db="EMBL/GenBank/DDBJ databases">
        <authorList>
            <person name="Alioto T."/>
            <person name="Alioto T."/>
            <person name="Gomez Garrido J."/>
        </authorList>
    </citation>
    <scope>NUCLEOTIDE SEQUENCE [LARGE SCALE GENOMIC DNA]</scope>
</reference>
<dbReference type="Proteomes" id="UP000594638">
    <property type="component" value="Unassembled WGS sequence"/>
</dbReference>
<accession>A0A8S0TGC7</accession>
<evidence type="ECO:0000313" key="3">
    <source>
        <dbReference type="Proteomes" id="UP000594638"/>
    </source>
</evidence>
<organism evidence="2 3">
    <name type="scientific">Olea europaea subsp. europaea</name>
    <dbReference type="NCBI Taxonomy" id="158383"/>
    <lineage>
        <taxon>Eukaryota</taxon>
        <taxon>Viridiplantae</taxon>
        <taxon>Streptophyta</taxon>
        <taxon>Embryophyta</taxon>
        <taxon>Tracheophyta</taxon>
        <taxon>Spermatophyta</taxon>
        <taxon>Magnoliopsida</taxon>
        <taxon>eudicotyledons</taxon>
        <taxon>Gunneridae</taxon>
        <taxon>Pentapetalae</taxon>
        <taxon>asterids</taxon>
        <taxon>lamiids</taxon>
        <taxon>Lamiales</taxon>
        <taxon>Oleaceae</taxon>
        <taxon>Oleeae</taxon>
        <taxon>Olea</taxon>
    </lineage>
</organism>
<evidence type="ECO:0000256" key="1">
    <source>
        <dbReference type="SAM" id="MobiDB-lite"/>
    </source>
</evidence>
<feature type="compositionally biased region" description="Basic and acidic residues" evidence="1">
    <location>
        <begin position="99"/>
        <end position="114"/>
    </location>
</feature>
<dbReference type="OrthoDB" id="10256793at2759"/>
<proteinExistence type="predicted"/>